<protein>
    <submittedName>
        <fullName evidence="1">Uncharacterized protein</fullName>
    </submittedName>
</protein>
<evidence type="ECO:0000313" key="2">
    <source>
        <dbReference type="Proteomes" id="UP000515465"/>
    </source>
</evidence>
<accession>A0A7G6T4K2</accession>
<keyword evidence="1" id="KW-0614">Plasmid</keyword>
<reference evidence="2" key="1">
    <citation type="journal article" date="2020" name="Mol. Plant Microbe">
        <title>Rhizobial microsymbionts of the narrowly endemic Oxytropis species growing in Kamchatka are characterized by significant genetic diversity and possess a set of genes that are associated with T3SS and T6SS secretion systems and can affect the development of symbiosis.</title>
        <authorList>
            <person name="Safronova V."/>
            <person name="Guro P."/>
            <person name="Sazanova A."/>
            <person name="Kuznetsova I."/>
            <person name="Belimov A."/>
            <person name="Yakubov V."/>
            <person name="Chirak E."/>
            <person name="Afonin A."/>
            <person name="Gogolev Y."/>
            <person name="Andronov E."/>
            <person name="Tikhonovich I."/>
        </authorList>
    </citation>
    <scope>NUCLEOTIDE SEQUENCE [LARGE SCALE GENOMIC DNA]</scope>
    <source>
        <strain evidence="2">583</strain>
        <plasmid evidence="2">p_2</plasmid>
    </source>
</reference>
<dbReference type="RefSeq" id="WP_183465392.1">
    <property type="nucleotide sequence ID" value="NZ_CP050297.1"/>
</dbReference>
<evidence type="ECO:0000313" key="1">
    <source>
        <dbReference type="EMBL" id="QND61684.1"/>
    </source>
</evidence>
<proteinExistence type="predicted"/>
<gene>
    <name evidence="1" type="ORF">HB778_36125</name>
</gene>
<name>A0A7G6T4K2_9HYPH</name>
<geneLocation type="plasmid" evidence="1 2">
    <name>p_2</name>
</geneLocation>
<dbReference type="AlphaFoldDB" id="A0A7G6T4K2"/>
<dbReference type="EMBL" id="CP050297">
    <property type="protein sequence ID" value="QND61684.1"/>
    <property type="molecule type" value="Genomic_DNA"/>
</dbReference>
<dbReference type="Proteomes" id="UP000515465">
    <property type="component" value="Plasmid p_2"/>
</dbReference>
<organism evidence="1 2">
    <name type="scientific">Mesorhizobium huakuii</name>
    <dbReference type="NCBI Taxonomy" id="28104"/>
    <lineage>
        <taxon>Bacteria</taxon>
        <taxon>Pseudomonadati</taxon>
        <taxon>Pseudomonadota</taxon>
        <taxon>Alphaproteobacteria</taxon>
        <taxon>Hyphomicrobiales</taxon>
        <taxon>Phyllobacteriaceae</taxon>
        <taxon>Mesorhizobium</taxon>
    </lineage>
</organism>
<sequence>MIVFNDLKQDLLEPHGDVSVAPTTFAATLEAHGLYSTKQFVLRLSPRVHELVDALASGDFESHDPADLIQAYSTYIHETVHWWQHVGSTAGLIFSLCYPAQFSSSLEHLQNAIAAIGPKKSLKRWADDALRHGTAPSAEALAEANIAVNNALDVEFYKCFAHSPNLSFQLQQNQHFESVGHSYRIAYSNTLMALLQSCDLAPDSLPDPERWQTEFDRLTVTRHEGFYHGSPITRGNVGLHAIFEGQARFIQLQFLAASGGPSTCAAYAADGYLSGIYVDAFTEFLGLSESEWPDTIDSPLVGLFLLICDLSINPTRGFPLDIDRFEDFISDVDPGARFALLCQAAREHPEVKQAIQAYSFEEYALVSRVLTNRCGYDDPVVALQAVIALSETASGQALMAEWASFAYSTGNLPIRVMTSHFVDFCRSKLTRPHFFCWAGKALALGHTTQVFQELFLRHLSLFTDRADTQQIFTRAFAGREGTALKRMLDTFMVSTVLYDLTFQWVLRDGPFHYDFQSLTGNVQNEAMETWAKNGFKAAFGHHPDDFELT</sequence>